<dbReference type="Proteomes" id="UP000192906">
    <property type="component" value="Unassembled WGS sequence"/>
</dbReference>
<organism evidence="1 2">
    <name type="scientific">Desulfovibrio gilichinskyi</name>
    <dbReference type="NCBI Taxonomy" id="1519643"/>
    <lineage>
        <taxon>Bacteria</taxon>
        <taxon>Pseudomonadati</taxon>
        <taxon>Thermodesulfobacteriota</taxon>
        <taxon>Desulfovibrionia</taxon>
        <taxon>Desulfovibrionales</taxon>
        <taxon>Desulfovibrionaceae</taxon>
        <taxon>Desulfovibrio</taxon>
    </lineage>
</organism>
<name>A0A1X7C9I7_9BACT</name>
<accession>A0A1X7C9I7</accession>
<evidence type="ECO:0000313" key="1">
    <source>
        <dbReference type="EMBL" id="SME92544.1"/>
    </source>
</evidence>
<evidence type="ECO:0000313" key="2">
    <source>
        <dbReference type="Proteomes" id="UP000192906"/>
    </source>
</evidence>
<sequence length="105" mass="11442">MLVAQLGQNLIEHAYSGDADPAEFAVSAQGVIDSVLEGRIDVTAQKPSEIIRGYVKYLEDLEKRGGYGMVVRPVEIVTGLENIGKLFGVGRNTVRIWQKDKGAPK</sequence>
<protein>
    <submittedName>
        <fullName evidence="1">Uncharacterized protein</fullName>
    </submittedName>
</protein>
<dbReference type="STRING" id="1519643.SAMN06295933_0548"/>
<gene>
    <name evidence="1" type="ORF">SAMN06295933_0548</name>
</gene>
<dbReference type="EMBL" id="FWZU01000001">
    <property type="protein sequence ID" value="SME92544.1"/>
    <property type="molecule type" value="Genomic_DNA"/>
</dbReference>
<reference evidence="2" key="1">
    <citation type="submission" date="2017-04" db="EMBL/GenBank/DDBJ databases">
        <authorList>
            <person name="Varghese N."/>
            <person name="Submissions S."/>
        </authorList>
    </citation>
    <scope>NUCLEOTIDE SEQUENCE [LARGE SCALE GENOMIC DNA]</scope>
    <source>
        <strain evidence="2">K3S</strain>
    </source>
</reference>
<proteinExistence type="predicted"/>
<keyword evidence="2" id="KW-1185">Reference proteome</keyword>
<dbReference type="AlphaFoldDB" id="A0A1X7C9I7"/>